<comment type="caution">
    <text evidence="11">The sequence shown here is derived from an EMBL/GenBank/DDBJ whole genome shotgun (WGS) entry which is preliminary data.</text>
</comment>
<dbReference type="RefSeq" id="WP_190290361.1">
    <property type="nucleotide sequence ID" value="NZ_JABFCZ010000005.1"/>
</dbReference>
<keyword evidence="8 10" id="KW-1133">Transmembrane helix</keyword>
<keyword evidence="10" id="KW-0997">Cell inner membrane</keyword>
<evidence type="ECO:0000256" key="4">
    <source>
        <dbReference type="ARBA" id="ARBA00022475"/>
    </source>
</evidence>
<evidence type="ECO:0000256" key="2">
    <source>
        <dbReference type="ARBA" id="ARBA00004162"/>
    </source>
</evidence>
<accession>A0A926NWM1</accession>
<keyword evidence="11" id="KW-0282">Flagellum</keyword>
<gene>
    <name evidence="11" type="ORF">HK439_05390</name>
</gene>
<dbReference type="GO" id="GO:0009425">
    <property type="term" value="C:bacterial-type flagellum basal body"/>
    <property type="evidence" value="ECO:0007669"/>
    <property type="project" value="InterPro"/>
</dbReference>
<sequence length="170" mass="18762">MSNLVSLPSGRAAYTQDQPSTASFVLGFLMLTALSVGCGAMLASHLVSETRDQVLQLERDHRQGAAANLNYVLNARLKTLKPLVTNLSAPKNAWVRLQASLILSEEAKQDVDIVVSHIEEDMLAYMRTLTIAQIEGPLGLQHLREDLNERARMRSKGQVREVVLESLVVQ</sequence>
<evidence type="ECO:0000256" key="7">
    <source>
        <dbReference type="ARBA" id="ARBA00022779"/>
    </source>
</evidence>
<evidence type="ECO:0000313" key="11">
    <source>
        <dbReference type="EMBL" id="MBD1545686.1"/>
    </source>
</evidence>
<dbReference type="EMBL" id="JABFCZ010000005">
    <property type="protein sequence ID" value="MBD1545686.1"/>
    <property type="molecule type" value="Genomic_DNA"/>
</dbReference>
<protein>
    <recommendedName>
        <fullName evidence="10">Flagellar protein FliL</fullName>
    </recommendedName>
</protein>
<reference evidence="11" key="1">
    <citation type="submission" date="2020-05" db="EMBL/GenBank/DDBJ databases">
        <title>Identification of trans-AT polyketide cluster in two marine bacteria, producers of a novel glutaramide-containing polyketide sesbanimide D and analogs.</title>
        <authorList>
            <person name="Kacar D."/>
            <person name="Rodriguez P."/>
            <person name="Canedo L."/>
            <person name="Gonzalez E."/>
            <person name="Galan B."/>
            <person name="De La Calle F."/>
            <person name="Garcia J.L."/>
        </authorList>
    </citation>
    <scope>NUCLEOTIDE SEQUENCE</scope>
    <source>
        <strain evidence="11">PHM038</strain>
    </source>
</reference>
<evidence type="ECO:0000256" key="9">
    <source>
        <dbReference type="ARBA" id="ARBA00023136"/>
    </source>
</evidence>
<evidence type="ECO:0000256" key="10">
    <source>
        <dbReference type="RuleBase" id="RU364125"/>
    </source>
</evidence>
<dbReference type="InterPro" id="IPR005503">
    <property type="entry name" value="FliL"/>
</dbReference>
<comment type="subcellular location">
    <subcellularLocation>
        <location evidence="10">Cell inner membrane</location>
    </subcellularLocation>
    <subcellularLocation>
        <location evidence="2">Cell membrane</location>
        <topology evidence="2">Single-pass membrane protein</topology>
    </subcellularLocation>
</comment>
<dbReference type="GO" id="GO:0006935">
    <property type="term" value="P:chemotaxis"/>
    <property type="evidence" value="ECO:0007669"/>
    <property type="project" value="UniProtKB-KW"/>
</dbReference>
<name>A0A926NWM1_9HYPH</name>
<proteinExistence type="inferred from homology"/>
<dbReference type="Pfam" id="PF03748">
    <property type="entry name" value="FliL"/>
    <property type="match status" value="1"/>
</dbReference>
<keyword evidence="5 10" id="KW-0145">Chemotaxis</keyword>
<keyword evidence="7 10" id="KW-0283">Flagellar rotation</keyword>
<evidence type="ECO:0000256" key="6">
    <source>
        <dbReference type="ARBA" id="ARBA00022692"/>
    </source>
</evidence>
<dbReference type="Proteomes" id="UP000598467">
    <property type="component" value="Unassembled WGS sequence"/>
</dbReference>
<evidence type="ECO:0000313" key="12">
    <source>
        <dbReference type="Proteomes" id="UP000598467"/>
    </source>
</evidence>
<organism evidence="11 12">
    <name type="scientific">Roseibium aggregatum</name>
    <dbReference type="NCBI Taxonomy" id="187304"/>
    <lineage>
        <taxon>Bacteria</taxon>
        <taxon>Pseudomonadati</taxon>
        <taxon>Pseudomonadota</taxon>
        <taxon>Alphaproteobacteria</taxon>
        <taxon>Hyphomicrobiales</taxon>
        <taxon>Stappiaceae</taxon>
        <taxon>Roseibium</taxon>
    </lineage>
</organism>
<comment type="similarity">
    <text evidence="3 10">Belongs to the FliL family.</text>
</comment>
<comment type="function">
    <text evidence="1 10">Controls the rotational direction of flagella during chemotaxis.</text>
</comment>
<dbReference type="GO" id="GO:0005886">
    <property type="term" value="C:plasma membrane"/>
    <property type="evidence" value="ECO:0007669"/>
    <property type="project" value="UniProtKB-SubCell"/>
</dbReference>
<evidence type="ECO:0000256" key="8">
    <source>
        <dbReference type="ARBA" id="ARBA00022989"/>
    </source>
</evidence>
<keyword evidence="11" id="KW-0969">Cilium</keyword>
<keyword evidence="11" id="KW-0966">Cell projection</keyword>
<feature type="transmembrane region" description="Helical" evidence="10">
    <location>
        <begin position="20"/>
        <end position="43"/>
    </location>
</feature>
<dbReference type="GO" id="GO:0071973">
    <property type="term" value="P:bacterial-type flagellum-dependent cell motility"/>
    <property type="evidence" value="ECO:0007669"/>
    <property type="project" value="InterPro"/>
</dbReference>
<dbReference type="AlphaFoldDB" id="A0A926NWM1"/>
<keyword evidence="4" id="KW-1003">Cell membrane</keyword>
<keyword evidence="6 10" id="KW-0812">Transmembrane</keyword>
<evidence type="ECO:0000256" key="5">
    <source>
        <dbReference type="ARBA" id="ARBA00022500"/>
    </source>
</evidence>
<evidence type="ECO:0000256" key="3">
    <source>
        <dbReference type="ARBA" id="ARBA00008281"/>
    </source>
</evidence>
<keyword evidence="9 10" id="KW-0472">Membrane</keyword>
<evidence type="ECO:0000256" key="1">
    <source>
        <dbReference type="ARBA" id="ARBA00002254"/>
    </source>
</evidence>